<feature type="compositionally biased region" description="Basic and acidic residues" evidence="1">
    <location>
        <begin position="1"/>
        <end position="10"/>
    </location>
</feature>
<evidence type="ECO:0000313" key="3">
    <source>
        <dbReference type="Proteomes" id="UP000094526"/>
    </source>
</evidence>
<name>A0A1C1CMD2_9EURO</name>
<accession>A0A1C1CMD2</accession>
<feature type="compositionally biased region" description="Low complexity" evidence="1">
    <location>
        <begin position="105"/>
        <end position="119"/>
    </location>
</feature>
<organism evidence="2 3">
    <name type="scientific">Cladophialophora carrionii</name>
    <dbReference type="NCBI Taxonomy" id="86049"/>
    <lineage>
        <taxon>Eukaryota</taxon>
        <taxon>Fungi</taxon>
        <taxon>Dikarya</taxon>
        <taxon>Ascomycota</taxon>
        <taxon>Pezizomycotina</taxon>
        <taxon>Eurotiomycetes</taxon>
        <taxon>Chaetothyriomycetidae</taxon>
        <taxon>Chaetothyriales</taxon>
        <taxon>Herpotrichiellaceae</taxon>
        <taxon>Cladophialophora</taxon>
    </lineage>
</organism>
<sequence length="299" mass="32745">MQKYTNREVLEAALSGPSKLSSATTKRVLEWSEQVPSGLRPAGLEMETPTRMSSRDRKSMNAPLGTSTAVALPNIESRTNAPRAESSVAEKDSGEILHEEEQTVPHAPATQAASPPSQSLGKRRVPHASKDEWAESSGDETTIHVQGADTTASEYFQSVAANSSNRNARKKVKTMVVQGGPRYNRLSGPKQASPKPLSMSKTAVDYRERKKIEKSYKEKICAFIDNDILQRVDSEGGITPDGRLYKAILMMMERREARLKQSVTPDDGSGSSEDIARLKAENQKLRVRIADASRVLGHA</sequence>
<feature type="region of interest" description="Disordered" evidence="1">
    <location>
        <begin position="180"/>
        <end position="202"/>
    </location>
</feature>
<feature type="compositionally biased region" description="Basic and acidic residues" evidence="1">
    <location>
        <begin position="88"/>
        <end position="103"/>
    </location>
</feature>
<reference evidence="3" key="1">
    <citation type="submission" date="2015-07" db="EMBL/GenBank/DDBJ databases">
        <authorList>
            <person name="Teixeira M.M."/>
            <person name="Souza R.C."/>
            <person name="Almeida L.G."/>
            <person name="Vicente V.A."/>
            <person name="de Hoog S."/>
            <person name="Bocca A.L."/>
            <person name="de Almeida S.R."/>
            <person name="Vasconcelos A.T."/>
            <person name="Felipe M.S."/>
        </authorList>
    </citation>
    <scope>NUCLEOTIDE SEQUENCE [LARGE SCALE GENOMIC DNA]</scope>
    <source>
        <strain evidence="3">KSF</strain>
    </source>
</reference>
<dbReference type="OrthoDB" id="4142017at2759"/>
<gene>
    <name evidence="2" type="ORF">CLCR_07426</name>
</gene>
<evidence type="ECO:0000256" key="1">
    <source>
        <dbReference type="SAM" id="MobiDB-lite"/>
    </source>
</evidence>
<dbReference type="VEuPathDB" id="FungiDB:G647_09916"/>
<feature type="region of interest" description="Disordered" evidence="1">
    <location>
        <begin position="1"/>
        <end position="142"/>
    </location>
</feature>
<dbReference type="AlphaFoldDB" id="A0A1C1CMD2"/>
<proteinExistence type="predicted"/>
<dbReference type="Proteomes" id="UP000094526">
    <property type="component" value="Unassembled WGS sequence"/>
</dbReference>
<dbReference type="VEuPathDB" id="FungiDB:CLCR_07426"/>
<keyword evidence="3" id="KW-1185">Reference proteome</keyword>
<comment type="caution">
    <text evidence="2">The sequence shown here is derived from an EMBL/GenBank/DDBJ whole genome shotgun (WGS) entry which is preliminary data.</text>
</comment>
<protein>
    <submittedName>
        <fullName evidence="2">Uncharacterized protein</fullName>
    </submittedName>
</protein>
<dbReference type="EMBL" id="LGRB01000010">
    <property type="protein sequence ID" value="OCT49670.1"/>
    <property type="molecule type" value="Genomic_DNA"/>
</dbReference>
<evidence type="ECO:0000313" key="2">
    <source>
        <dbReference type="EMBL" id="OCT49670.1"/>
    </source>
</evidence>